<reference evidence="3" key="2">
    <citation type="journal article" date="2007" name="Science">
        <title>Draft genome sequence of the sexually transmitted pathogen Trichomonas vaginalis.</title>
        <authorList>
            <person name="Carlton J.M."/>
            <person name="Hirt R.P."/>
            <person name="Silva J.C."/>
            <person name="Delcher A.L."/>
            <person name="Schatz M."/>
            <person name="Zhao Q."/>
            <person name="Wortman J.R."/>
            <person name="Bidwell S.L."/>
            <person name="Alsmark U.C.M."/>
            <person name="Besteiro S."/>
            <person name="Sicheritz-Ponten T."/>
            <person name="Noel C.J."/>
            <person name="Dacks J.B."/>
            <person name="Foster P.G."/>
            <person name="Simillion C."/>
            <person name="Van de Peer Y."/>
            <person name="Miranda-Saavedra D."/>
            <person name="Barton G.J."/>
            <person name="Westrop G.D."/>
            <person name="Mueller S."/>
            <person name="Dessi D."/>
            <person name="Fiori P.L."/>
            <person name="Ren Q."/>
            <person name="Paulsen I."/>
            <person name="Zhang H."/>
            <person name="Bastida-Corcuera F.D."/>
            <person name="Simoes-Barbosa A."/>
            <person name="Brown M.T."/>
            <person name="Hayes R.D."/>
            <person name="Mukherjee M."/>
            <person name="Okumura C.Y."/>
            <person name="Schneider R."/>
            <person name="Smith A.J."/>
            <person name="Vanacova S."/>
            <person name="Villalvazo M."/>
            <person name="Haas B.J."/>
            <person name="Pertea M."/>
            <person name="Feldblyum T.V."/>
            <person name="Utterback T.R."/>
            <person name="Shu C.L."/>
            <person name="Osoegawa K."/>
            <person name="de Jong P.J."/>
            <person name="Hrdy I."/>
            <person name="Horvathova L."/>
            <person name="Zubacova Z."/>
            <person name="Dolezal P."/>
            <person name="Malik S.B."/>
            <person name="Logsdon J.M. Jr."/>
            <person name="Henze K."/>
            <person name="Gupta A."/>
            <person name="Wang C.C."/>
            <person name="Dunne R.L."/>
            <person name="Upcroft J.A."/>
            <person name="Upcroft P."/>
            <person name="White O."/>
            <person name="Salzberg S.L."/>
            <person name="Tang P."/>
            <person name="Chiu C.-H."/>
            <person name="Lee Y.-S."/>
            <person name="Embley T.M."/>
            <person name="Coombs G.H."/>
            <person name="Mottram J.C."/>
            <person name="Tachezy J."/>
            <person name="Fraser-Liggett C.M."/>
            <person name="Johnson P.J."/>
        </authorList>
    </citation>
    <scope>NUCLEOTIDE SEQUENCE [LARGE SCALE GENOMIC DNA]</scope>
    <source>
        <strain evidence="3">G3</strain>
    </source>
</reference>
<feature type="compositionally biased region" description="Low complexity" evidence="1">
    <location>
        <begin position="461"/>
        <end position="474"/>
    </location>
</feature>
<evidence type="ECO:0000313" key="3">
    <source>
        <dbReference type="EMBL" id="EAY04241.1"/>
    </source>
</evidence>
<keyword evidence="4" id="KW-1185">Reference proteome</keyword>
<evidence type="ECO:0000256" key="1">
    <source>
        <dbReference type="SAM" id="MobiDB-lite"/>
    </source>
</evidence>
<dbReference type="VEuPathDB" id="TrichDB:TVAG_474470"/>
<dbReference type="AlphaFoldDB" id="A2ESY3"/>
<keyword evidence="2" id="KW-0812">Transmembrane</keyword>
<keyword evidence="2" id="KW-1133">Transmembrane helix</keyword>
<proteinExistence type="predicted"/>
<dbReference type="VEuPathDB" id="TrichDB:TVAGG3_0191700"/>
<reference evidence="3" key="1">
    <citation type="submission" date="2006-10" db="EMBL/GenBank/DDBJ databases">
        <authorList>
            <person name="Amadeo P."/>
            <person name="Zhao Q."/>
            <person name="Wortman J."/>
            <person name="Fraser-Liggett C."/>
            <person name="Carlton J."/>
        </authorList>
    </citation>
    <scope>NUCLEOTIDE SEQUENCE</scope>
    <source>
        <strain evidence="3">G3</strain>
    </source>
</reference>
<dbReference type="KEGG" id="tva:4762095"/>
<accession>A2ESY3</accession>
<keyword evidence="2" id="KW-0472">Membrane</keyword>
<evidence type="ECO:0000256" key="2">
    <source>
        <dbReference type="SAM" id="Phobius"/>
    </source>
</evidence>
<protein>
    <submittedName>
        <fullName evidence="3">Uncharacterized protein</fullName>
    </submittedName>
</protein>
<feature type="transmembrane region" description="Helical" evidence="2">
    <location>
        <begin position="410"/>
        <end position="432"/>
    </location>
</feature>
<gene>
    <name evidence="3" type="ORF">TVAG_474470</name>
</gene>
<organism evidence="3 4">
    <name type="scientific">Trichomonas vaginalis (strain ATCC PRA-98 / G3)</name>
    <dbReference type="NCBI Taxonomy" id="412133"/>
    <lineage>
        <taxon>Eukaryota</taxon>
        <taxon>Metamonada</taxon>
        <taxon>Parabasalia</taxon>
        <taxon>Trichomonadida</taxon>
        <taxon>Trichomonadidae</taxon>
        <taxon>Trichomonas</taxon>
    </lineage>
</organism>
<sequence length="480" mass="54948">MIFEILLIKWTCVSKDCSRQEANIEVLQDIHDPHSSKITIKASKLIGNPISMPMFYFRSDVGHSNLQKSFPLAHFDKLGGSIYQIGFRGIDSNITFDNQLYKLLKLSDEKDIIKTTTDFNRKYKIDQFWLESRANDIKEIALQEGIPKFNILAIGKSATLITQQLMLQFPDIINRVALADTSVPSSYNTESTSDLIERYFSACSKDPKCKLTNYTWPPQNIPSRILFTMSVDKTNFIYQTETNLRKYSTAPNALIVMDSIARNSTSIYLAYNYIPGFDELKFSLAESILHFCMEDSDKSSFFFQKIRNACKYMPKIQGLPQGNFTSQILLVSGEYDLPSFPTTLKYLQAKSENPSKVAVTYYRNSTSNEIIFNPVVFREVMSYLNFGSTNFTLSITSGPINWNPSWNPRFVIKGIFTIAFSITSIIVVMMILNLKSINTMKNNEEELERLLKKHDEVHSITTNNKNPKKLTTQIKKSKKK</sequence>
<evidence type="ECO:0000313" key="4">
    <source>
        <dbReference type="Proteomes" id="UP000001542"/>
    </source>
</evidence>
<name>A2ESY3_TRIV3</name>
<dbReference type="InParanoid" id="A2ESY3"/>
<feature type="region of interest" description="Disordered" evidence="1">
    <location>
        <begin position="461"/>
        <end position="480"/>
    </location>
</feature>
<dbReference type="RefSeq" id="XP_001316464.1">
    <property type="nucleotide sequence ID" value="XM_001316429.1"/>
</dbReference>
<dbReference type="EMBL" id="DS113481">
    <property type="protein sequence ID" value="EAY04241.1"/>
    <property type="molecule type" value="Genomic_DNA"/>
</dbReference>
<dbReference type="Proteomes" id="UP000001542">
    <property type="component" value="Unassembled WGS sequence"/>
</dbReference>